<organism evidence="2 3">
    <name type="scientific">Trichogramma brassicae</name>
    <dbReference type="NCBI Taxonomy" id="86971"/>
    <lineage>
        <taxon>Eukaryota</taxon>
        <taxon>Metazoa</taxon>
        <taxon>Ecdysozoa</taxon>
        <taxon>Arthropoda</taxon>
        <taxon>Hexapoda</taxon>
        <taxon>Insecta</taxon>
        <taxon>Pterygota</taxon>
        <taxon>Neoptera</taxon>
        <taxon>Endopterygota</taxon>
        <taxon>Hymenoptera</taxon>
        <taxon>Apocrita</taxon>
        <taxon>Proctotrupomorpha</taxon>
        <taxon>Chalcidoidea</taxon>
        <taxon>Trichogrammatidae</taxon>
        <taxon>Trichogramma</taxon>
    </lineage>
</organism>
<reference evidence="2 3" key="1">
    <citation type="submission" date="2020-02" db="EMBL/GenBank/DDBJ databases">
        <authorList>
            <person name="Ferguson B K."/>
        </authorList>
    </citation>
    <scope>NUCLEOTIDE SEQUENCE [LARGE SCALE GENOMIC DNA]</scope>
</reference>
<evidence type="ECO:0000313" key="2">
    <source>
        <dbReference type="EMBL" id="CAB0042935.1"/>
    </source>
</evidence>
<evidence type="ECO:0000256" key="1">
    <source>
        <dbReference type="SAM" id="MobiDB-lite"/>
    </source>
</evidence>
<evidence type="ECO:0000313" key="3">
    <source>
        <dbReference type="Proteomes" id="UP000479190"/>
    </source>
</evidence>
<keyword evidence="3" id="KW-1185">Reference proteome</keyword>
<accession>A0A6H5J029</accession>
<sequence>MGIIILAIMEISITIMVRDLKTIITLQQQESYPPPEPTPTSFIETLRIVRSFALIPKFLLTPITGEIFTTFQYYPLLQKQIRFIAKFLLTLVACKIFATFMDSLYNLTLDSPQRCANCTRKEDKKSRKCCASCQRPICSNHSYILCNTYDHREEWPAGARAARESRAPVRVQDAARADIRVAARRLGRLDPCRSDDGSLRQAHGRQHVPEKFKSVAAIQSLELGREPEFSLRGSPGRPLEDEIQEERRRESLLSRGRSGEAAFRRTRYR</sequence>
<gene>
    <name evidence="2" type="ORF">TBRA_LOCUS14523</name>
</gene>
<dbReference type="AlphaFoldDB" id="A0A6H5J029"/>
<dbReference type="EMBL" id="CADCXV010001242">
    <property type="protein sequence ID" value="CAB0042935.1"/>
    <property type="molecule type" value="Genomic_DNA"/>
</dbReference>
<feature type="region of interest" description="Disordered" evidence="1">
    <location>
        <begin position="226"/>
        <end position="269"/>
    </location>
</feature>
<name>A0A6H5J029_9HYME</name>
<proteinExistence type="predicted"/>
<protein>
    <submittedName>
        <fullName evidence="2">Uncharacterized protein</fullName>
    </submittedName>
</protein>
<dbReference type="Proteomes" id="UP000479190">
    <property type="component" value="Unassembled WGS sequence"/>
</dbReference>